<dbReference type="GO" id="GO:0030286">
    <property type="term" value="C:dynein complex"/>
    <property type="evidence" value="ECO:0007669"/>
    <property type="project" value="UniProtKB-KW"/>
</dbReference>
<proteinExistence type="inferred from homology"/>
<dbReference type="Pfam" id="PF12780">
    <property type="entry name" value="AAA_8"/>
    <property type="match status" value="1"/>
</dbReference>
<dbReference type="OrthoDB" id="14187at2759"/>
<dbReference type="GO" id="GO:0007018">
    <property type="term" value="P:microtubule-based movement"/>
    <property type="evidence" value="ECO:0007669"/>
    <property type="project" value="InterPro"/>
</dbReference>
<feature type="coiled-coil region" evidence="11">
    <location>
        <begin position="221"/>
        <end position="283"/>
    </location>
</feature>
<evidence type="ECO:0000256" key="3">
    <source>
        <dbReference type="ARBA" id="ARBA00022490"/>
    </source>
</evidence>
<evidence type="ECO:0000256" key="6">
    <source>
        <dbReference type="ARBA" id="ARBA00022840"/>
    </source>
</evidence>
<dbReference type="InterPro" id="IPR024317">
    <property type="entry name" value="Dynein_heavy_chain_D4_dom"/>
</dbReference>
<keyword evidence="7" id="KW-0243">Dynein</keyword>
<evidence type="ECO:0000256" key="7">
    <source>
        <dbReference type="ARBA" id="ARBA00023017"/>
    </source>
</evidence>
<dbReference type="PANTHER" id="PTHR45703:SF36">
    <property type="entry name" value="DYNEIN HEAVY CHAIN, CYTOPLASMIC"/>
    <property type="match status" value="1"/>
</dbReference>
<evidence type="ECO:0000256" key="5">
    <source>
        <dbReference type="ARBA" id="ARBA00022741"/>
    </source>
</evidence>
<feature type="non-terminal residue" evidence="14">
    <location>
        <position position="554"/>
    </location>
</feature>
<keyword evidence="8 11" id="KW-0175">Coiled coil</keyword>
<dbReference type="EMBL" id="LWCA01002138">
    <property type="protein sequence ID" value="OAF64095.1"/>
    <property type="molecule type" value="Genomic_DNA"/>
</dbReference>
<accession>A0A177AQ23</accession>
<evidence type="ECO:0000256" key="11">
    <source>
        <dbReference type="SAM" id="Coils"/>
    </source>
</evidence>
<dbReference type="InterPro" id="IPR027417">
    <property type="entry name" value="P-loop_NTPase"/>
</dbReference>
<dbReference type="Proteomes" id="UP000078046">
    <property type="component" value="Unassembled WGS sequence"/>
</dbReference>
<evidence type="ECO:0000313" key="14">
    <source>
        <dbReference type="EMBL" id="OAF64095.1"/>
    </source>
</evidence>
<dbReference type="AlphaFoldDB" id="A0A177AQ23"/>
<gene>
    <name evidence="14" type="ORF">A3Q56_08198</name>
</gene>
<dbReference type="InterPro" id="IPR024743">
    <property type="entry name" value="Dynein_HC_stalk"/>
</dbReference>
<dbReference type="Pfam" id="PF12777">
    <property type="entry name" value="MT"/>
    <property type="match status" value="1"/>
</dbReference>
<evidence type="ECO:0000256" key="10">
    <source>
        <dbReference type="ARBA" id="ARBA00023212"/>
    </source>
</evidence>
<keyword evidence="10" id="KW-0206">Cytoskeleton</keyword>
<keyword evidence="5" id="KW-0547">Nucleotide-binding</keyword>
<dbReference type="GO" id="GO:0005874">
    <property type="term" value="C:microtubule"/>
    <property type="evidence" value="ECO:0007669"/>
    <property type="project" value="UniProtKB-KW"/>
</dbReference>
<reference evidence="14 15" key="1">
    <citation type="submission" date="2016-04" db="EMBL/GenBank/DDBJ databases">
        <title>The genome of Intoshia linei affirms orthonectids as highly simplified spiralians.</title>
        <authorList>
            <person name="Mikhailov K.V."/>
            <person name="Slusarev G.S."/>
            <person name="Nikitin M.A."/>
            <person name="Logacheva M.D."/>
            <person name="Penin A."/>
            <person name="Aleoshin V."/>
            <person name="Panchin Y.V."/>
        </authorList>
    </citation>
    <scope>NUCLEOTIDE SEQUENCE [LARGE SCALE GENOMIC DNA]</scope>
    <source>
        <strain evidence="14">Intl2013</strain>
        <tissue evidence="14">Whole animal</tissue>
    </source>
</reference>
<keyword evidence="6" id="KW-0067">ATP-binding</keyword>
<dbReference type="InterPro" id="IPR026983">
    <property type="entry name" value="DHC"/>
</dbReference>
<dbReference type="PANTHER" id="PTHR45703">
    <property type="entry name" value="DYNEIN HEAVY CHAIN"/>
    <property type="match status" value="1"/>
</dbReference>
<evidence type="ECO:0000313" key="15">
    <source>
        <dbReference type="Proteomes" id="UP000078046"/>
    </source>
</evidence>
<evidence type="ECO:0000259" key="13">
    <source>
        <dbReference type="Pfam" id="PF12780"/>
    </source>
</evidence>
<dbReference type="SUPFAM" id="SSF57997">
    <property type="entry name" value="Tropomyosin"/>
    <property type="match status" value="1"/>
</dbReference>
<evidence type="ECO:0000256" key="9">
    <source>
        <dbReference type="ARBA" id="ARBA00023175"/>
    </source>
</evidence>
<evidence type="ECO:0000256" key="4">
    <source>
        <dbReference type="ARBA" id="ARBA00022701"/>
    </source>
</evidence>
<comment type="caution">
    <text evidence="14">The sequence shown here is derived from an EMBL/GenBank/DDBJ whole genome shotgun (WGS) entry which is preliminary data.</text>
</comment>
<sequence length="554" mass="64077">MPHNMGYRMRPIDEKICVMMDESNVLDSSFLERINTLLANGEIPGLFEGDDLKNLMRSCRSSALQEGVRNCEVMSNLHIVFTMNPPVTDLHKEATTSPALFNRCVVNWFGNWSLKSAYQVALELTQKLDIDLEEYDWPYRESLLIEDLEQPLSHRHTVVYTLVVIYQTIVEFYEKLKSNSEISKIFIGPRDLVDLIHNFKNIMNQKSISLEEQQRHLINGVKKIEETYTQVEKLQKSLNDKGRILEKKTSEANEKLKQMIERQKEAEKQKANCEIIHNQLEENQIVIEEKQKSVAIQLSQVEPAVIEAKQAVKSIKRQHLVELRSMSNPPALVKLALESICSMMGETVTDWRSIRAFIINENFIPNIINFNYTKMTATIRNQMIVKYIDNPDYKFEKINRASVACGPMVRWVIAQLDYSIIINQVAPLRNELKKLEDTAKEEKSKIDETNRTICTLEESITVYKEEYASLISDVQTIKQDLKIVQSKVDRSVLLLTNLSEEKSRWSSSNDMYKNNLKTLIGDSVLNAAKQTFCGYFDQEHRGYVSNLWTEIMKS</sequence>
<protein>
    <recommendedName>
        <fullName evidence="16">Dynein heavy chain coiled coil stalk domain-containing protein</fullName>
    </recommendedName>
</protein>
<feature type="domain" description="Dynein heavy chain coiled coil stalk" evidence="12">
    <location>
        <begin position="217"/>
        <end position="543"/>
    </location>
</feature>
<feature type="domain" description="Dynein heavy chain AAA module D4" evidence="13">
    <location>
        <begin position="15"/>
        <end position="202"/>
    </location>
</feature>
<dbReference type="GO" id="GO:0045505">
    <property type="term" value="F:dynein intermediate chain binding"/>
    <property type="evidence" value="ECO:0007669"/>
    <property type="project" value="InterPro"/>
</dbReference>
<dbReference type="FunFam" id="1.20.920.20:FF:000002">
    <property type="entry name" value="Cytoplasmic dynein 1 heavy chain"/>
    <property type="match status" value="1"/>
</dbReference>
<dbReference type="GO" id="GO:0051959">
    <property type="term" value="F:dynein light intermediate chain binding"/>
    <property type="evidence" value="ECO:0007669"/>
    <property type="project" value="InterPro"/>
</dbReference>
<dbReference type="Gene3D" id="1.20.920.20">
    <property type="match status" value="1"/>
</dbReference>
<evidence type="ECO:0000256" key="8">
    <source>
        <dbReference type="ARBA" id="ARBA00023054"/>
    </source>
</evidence>
<feature type="coiled-coil region" evidence="11">
    <location>
        <begin position="425"/>
        <end position="452"/>
    </location>
</feature>
<evidence type="ECO:0000256" key="2">
    <source>
        <dbReference type="ARBA" id="ARBA00008887"/>
    </source>
</evidence>
<organism evidence="14 15">
    <name type="scientific">Intoshia linei</name>
    <dbReference type="NCBI Taxonomy" id="1819745"/>
    <lineage>
        <taxon>Eukaryota</taxon>
        <taxon>Metazoa</taxon>
        <taxon>Spiralia</taxon>
        <taxon>Lophotrochozoa</taxon>
        <taxon>Mesozoa</taxon>
        <taxon>Orthonectida</taxon>
        <taxon>Rhopaluridae</taxon>
        <taxon>Intoshia</taxon>
    </lineage>
</organism>
<dbReference type="SUPFAM" id="SSF52540">
    <property type="entry name" value="P-loop containing nucleoside triphosphate hydrolases"/>
    <property type="match status" value="1"/>
</dbReference>
<comment type="subcellular location">
    <subcellularLocation>
        <location evidence="1">Cytoplasm</location>
        <location evidence="1">Cytoskeleton</location>
    </subcellularLocation>
</comment>
<dbReference type="GO" id="GO:0005524">
    <property type="term" value="F:ATP binding"/>
    <property type="evidence" value="ECO:0007669"/>
    <property type="project" value="UniProtKB-KW"/>
</dbReference>
<keyword evidence="3" id="KW-0963">Cytoplasm</keyword>
<dbReference type="Gene3D" id="3.40.50.300">
    <property type="entry name" value="P-loop containing nucleotide triphosphate hydrolases"/>
    <property type="match status" value="1"/>
</dbReference>
<keyword evidence="15" id="KW-1185">Reference proteome</keyword>
<evidence type="ECO:0000259" key="12">
    <source>
        <dbReference type="Pfam" id="PF12777"/>
    </source>
</evidence>
<keyword evidence="4" id="KW-0493">Microtubule</keyword>
<evidence type="ECO:0008006" key="16">
    <source>
        <dbReference type="Google" id="ProtNLM"/>
    </source>
</evidence>
<keyword evidence="9" id="KW-0505">Motor protein</keyword>
<name>A0A177AQ23_9BILA</name>
<comment type="similarity">
    <text evidence="2">Belongs to the dynein heavy chain family.</text>
</comment>
<evidence type="ECO:0000256" key="1">
    <source>
        <dbReference type="ARBA" id="ARBA00004245"/>
    </source>
</evidence>